<evidence type="ECO:0000256" key="6">
    <source>
        <dbReference type="ARBA" id="ARBA00038076"/>
    </source>
</evidence>
<feature type="transmembrane region" description="Helical" evidence="7">
    <location>
        <begin position="480"/>
        <end position="504"/>
    </location>
</feature>
<feature type="domain" description="ABC3 transporter permease C-terminal" evidence="8">
    <location>
        <begin position="263"/>
        <end position="379"/>
    </location>
</feature>
<evidence type="ECO:0000313" key="9">
    <source>
        <dbReference type="EMBL" id="MBD3689533.1"/>
    </source>
</evidence>
<proteinExistence type="inferred from homology"/>
<dbReference type="Proteomes" id="UP000627538">
    <property type="component" value="Unassembled WGS sequence"/>
</dbReference>
<keyword evidence="3 7" id="KW-0812">Transmembrane</keyword>
<gene>
    <name evidence="9" type="ORF">H8R10_04730</name>
</gene>
<feature type="transmembrane region" description="Helical" evidence="7">
    <location>
        <begin position="397"/>
        <end position="420"/>
    </location>
</feature>
<dbReference type="RefSeq" id="WP_191071574.1">
    <property type="nucleotide sequence ID" value="NZ_JACRUO010000001.1"/>
</dbReference>
<accession>A0A8I0GB40</accession>
<organism evidence="9 10">
    <name type="scientific">Nanchangia anserum</name>
    <dbReference type="NCBI Taxonomy" id="2692125"/>
    <lineage>
        <taxon>Bacteria</taxon>
        <taxon>Bacillati</taxon>
        <taxon>Actinomycetota</taxon>
        <taxon>Actinomycetes</taxon>
        <taxon>Actinomycetales</taxon>
        <taxon>Actinomycetaceae</taxon>
        <taxon>Nanchangia</taxon>
    </lineage>
</organism>
<evidence type="ECO:0000256" key="4">
    <source>
        <dbReference type="ARBA" id="ARBA00022989"/>
    </source>
</evidence>
<feature type="transmembrane region" description="Helical" evidence="7">
    <location>
        <begin position="256"/>
        <end position="280"/>
    </location>
</feature>
<protein>
    <submittedName>
        <fullName evidence="9">ABC transporter permease</fullName>
    </submittedName>
</protein>
<feature type="transmembrane region" description="Helical" evidence="7">
    <location>
        <begin position="804"/>
        <end position="827"/>
    </location>
</feature>
<comment type="subcellular location">
    <subcellularLocation>
        <location evidence="1">Cell membrane</location>
        <topology evidence="1">Multi-pass membrane protein</topology>
    </subcellularLocation>
</comment>
<evidence type="ECO:0000256" key="3">
    <source>
        <dbReference type="ARBA" id="ARBA00022692"/>
    </source>
</evidence>
<feature type="transmembrane region" description="Helical" evidence="7">
    <location>
        <begin position="426"/>
        <end position="459"/>
    </location>
</feature>
<evidence type="ECO:0000259" key="8">
    <source>
        <dbReference type="Pfam" id="PF02687"/>
    </source>
</evidence>
<dbReference type="Pfam" id="PF02687">
    <property type="entry name" value="FtsX"/>
    <property type="match status" value="2"/>
</dbReference>
<feature type="transmembrane region" description="Helical" evidence="7">
    <location>
        <begin position="758"/>
        <end position="784"/>
    </location>
</feature>
<evidence type="ECO:0000256" key="1">
    <source>
        <dbReference type="ARBA" id="ARBA00004651"/>
    </source>
</evidence>
<feature type="domain" description="ABC3 transporter permease C-terminal" evidence="8">
    <location>
        <begin position="718"/>
        <end position="831"/>
    </location>
</feature>
<dbReference type="InterPro" id="IPR050250">
    <property type="entry name" value="Macrolide_Exporter_MacB"/>
</dbReference>
<dbReference type="PANTHER" id="PTHR30572:SF4">
    <property type="entry name" value="ABC TRANSPORTER PERMEASE YTRF"/>
    <property type="match status" value="1"/>
</dbReference>
<name>A0A8I0GB40_9ACTO</name>
<evidence type="ECO:0000313" key="10">
    <source>
        <dbReference type="Proteomes" id="UP000627538"/>
    </source>
</evidence>
<reference evidence="9 10" key="1">
    <citation type="submission" date="2020-08" db="EMBL/GenBank/DDBJ databases">
        <title>Winkia gen. nov., sp. nov., isolated from faeces of the Anser albifrons in China.</title>
        <authorList>
            <person name="Liu Q."/>
        </authorList>
    </citation>
    <scope>NUCLEOTIDE SEQUENCE [LARGE SCALE GENOMIC DNA]</scope>
    <source>
        <strain evidence="9 10">C62</strain>
    </source>
</reference>
<feature type="transmembrane region" description="Helical" evidence="7">
    <location>
        <begin position="304"/>
        <end position="333"/>
    </location>
</feature>
<dbReference type="GO" id="GO:0005886">
    <property type="term" value="C:plasma membrane"/>
    <property type="evidence" value="ECO:0007669"/>
    <property type="project" value="UniProtKB-SubCell"/>
</dbReference>
<sequence length="841" mass="87937">MRRVVWRGLRANWGRFLLTLLAVMLGVAFLSGTLALRGVLASSFEATLGSFYTYPVYVHGPSDGSAATSYAPLSEEQVGEVSRVEGVASADPIYSTNLPILGPDKQPLGVAGSSLVIIGTREGATPWPKIVRGHAPHGNGEIGLEASAAERLGVRVGDTLYRVSGTDLVPMSVTGLYDYETPVSLIAVGITDPAFAKELMGNPATAVQVGVLPAAGHTDAQVTRDIRAALGADVTVQTREQVSDEANKQVNQALGFINTFLLVFVAIAFFVGIFIIANTFRMSVRAEQRQFATLRALGASTRQVFAVVALQGLIIGLVGSVVGVGLGALLIAGLTRLLDSQFGVVLGSVAMPMTVVVTSIVVGIVVTFLGAVLPAREAALTPPVEAMRAQEAHEKPLRLRALLGGAITLAGIGAIVAVVASDTPSGAMLGCGVAALVVGALMIAPVLAGPVMWLLAIPLRLARPLGRLSLRNALANPRRSAATSAALMIGVMLVTAGSVVAATVRESTQDVVDSQLRADLFVSSITSQGIPDDLVDAIATMDGVDEVGRGFRVTFAEASRNEATPERTMVAVLPSNYASFLDLNVTDGSLTPFLNDRAGTVLVSRTYAEANAIHPGQRVRLAGAAGQRDLRVGAIIDSRILVEPFVISTDTMTELGLPDAPVSPLMLTVTDEAKVATVKRAIADKLEPLHTYQVLDRDEFKGQLADQVNTVLGILYALLGLSIVIAVLGIVNTLSLSISERVREIGLLRAVGMSRSSVATMVVMESILISVFGAFLGLCLGTFVAFGLCDYLKSQGLTDMVLPWGTLVTLAIAAIVVGALAAIAPALKAVRYRLLDAIARH</sequence>
<comment type="similarity">
    <text evidence="6">Belongs to the ABC-4 integral membrane protein family.</text>
</comment>
<feature type="transmembrane region" description="Helical" evidence="7">
    <location>
        <begin position="714"/>
        <end position="738"/>
    </location>
</feature>
<keyword evidence="5 7" id="KW-0472">Membrane</keyword>
<dbReference type="PANTHER" id="PTHR30572">
    <property type="entry name" value="MEMBRANE COMPONENT OF TRANSPORTER-RELATED"/>
    <property type="match status" value="1"/>
</dbReference>
<dbReference type="EMBL" id="JACRUO010000001">
    <property type="protein sequence ID" value="MBD3689533.1"/>
    <property type="molecule type" value="Genomic_DNA"/>
</dbReference>
<dbReference type="GO" id="GO:0022857">
    <property type="term" value="F:transmembrane transporter activity"/>
    <property type="evidence" value="ECO:0007669"/>
    <property type="project" value="TreeGrafter"/>
</dbReference>
<keyword evidence="10" id="KW-1185">Reference proteome</keyword>
<evidence type="ECO:0000256" key="2">
    <source>
        <dbReference type="ARBA" id="ARBA00022475"/>
    </source>
</evidence>
<keyword evidence="2" id="KW-1003">Cell membrane</keyword>
<evidence type="ECO:0000256" key="5">
    <source>
        <dbReference type="ARBA" id="ARBA00023136"/>
    </source>
</evidence>
<evidence type="ECO:0000256" key="7">
    <source>
        <dbReference type="SAM" id="Phobius"/>
    </source>
</evidence>
<feature type="transmembrane region" description="Helical" evidence="7">
    <location>
        <begin position="353"/>
        <end position="376"/>
    </location>
</feature>
<dbReference type="AlphaFoldDB" id="A0A8I0GB40"/>
<dbReference type="InterPro" id="IPR003838">
    <property type="entry name" value="ABC3_permease_C"/>
</dbReference>
<comment type="caution">
    <text evidence="9">The sequence shown here is derived from an EMBL/GenBank/DDBJ whole genome shotgun (WGS) entry which is preliminary data.</text>
</comment>
<keyword evidence="4 7" id="KW-1133">Transmembrane helix</keyword>